<organism evidence="1 2">
    <name type="scientific">Fructobacillus parabroussonetiae</name>
    <dbReference type="NCBI Taxonomy" id="2713174"/>
    <lineage>
        <taxon>Bacteria</taxon>
        <taxon>Bacillati</taxon>
        <taxon>Bacillota</taxon>
        <taxon>Bacilli</taxon>
        <taxon>Lactobacillales</taxon>
        <taxon>Lactobacillaceae</taxon>
        <taxon>Fructobacillus</taxon>
    </lineage>
</organism>
<sequence length="66" mass="7507">MKVDNPNQYLDKNVKITKKDGSFVTGMYFCWNPDGDNEEPGDAITLKDGDTGHMVYTKDMKSIEFI</sequence>
<proteinExistence type="predicted"/>
<comment type="caution">
    <text evidence="1">The sequence shown here is derived from an EMBL/GenBank/DDBJ whole genome shotgun (WGS) entry which is preliminary data.</text>
</comment>
<protein>
    <submittedName>
        <fullName evidence="1">Uncharacterized protein</fullName>
    </submittedName>
</protein>
<reference evidence="1 2" key="1">
    <citation type="submission" date="2020-02" db="EMBL/GenBank/DDBJ databases">
        <title>Fructobacillus sp. isolated from paper mulberry of Taiwan.</title>
        <authorList>
            <person name="Lin S.-T."/>
        </authorList>
    </citation>
    <scope>NUCLEOTIDE SEQUENCE [LARGE SCALE GENOMIC DNA]</scope>
    <source>
        <strain evidence="1 2">S1-1</strain>
    </source>
</reference>
<dbReference type="EMBL" id="JAAMFL010000003">
    <property type="protein sequence ID" value="MBS9337220.1"/>
    <property type="molecule type" value="Genomic_DNA"/>
</dbReference>
<accession>A0ABS5QXA7</accession>
<evidence type="ECO:0000313" key="1">
    <source>
        <dbReference type="EMBL" id="MBS9337220.1"/>
    </source>
</evidence>
<keyword evidence="2" id="KW-1185">Reference proteome</keyword>
<name>A0ABS5QXA7_9LACO</name>
<dbReference type="Proteomes" id="UP001519503">
    <property type="component" value="Unassembled WGS sequence"/>
</dbReference>
<dbReference type="RefSeq" id="WP_213820936.1">
    <property type="nucleotide sequence ID" value="NZ_JAAMFL010000003.1"/>
</dbReference>
<evidence type="ECO:0000313" key="2">
    <source>
        <dbReference type="Proteomes" id="UP001519503"/>
    </source>
</evidence>
<gene>
    <name evidence="1" type="ORF">G6R30_01905</name>
</gene>